<evidence type="ECO:0000313" key="2">
    <source>
        <dbReference type="Proteomes" id="UP000029223"/>
    </source>
</evidence>
<proteinExistence type="predicted"/>
<accession>A0ABQ0J7C0</accession>
<organism evidence="1 2">
    <name type="scientific">Vibrio variabilis</name>
    <dbReference type="NCBI Taxonomy" id="990271"/>
    <lineage>
        <taxon>Bacteria</taxon>
        <taxon>Pseudomonadati</taxon>
        <taxon>Pseudomonadota</taxon>
        <taxon>Gammaproteobacteria</taxon>
        <taxon>Vibrionales</taxon>
        <taxon>Vibrionaceae</taxon>
        <taxon>Vibrio</taxon>
    </lineage>
</organism>
<sequence length="47" mass="5244">MGADYKRILDVSGDYLGVGETSPKQTLLADWSTEGVPFLWLWVQKAT</sequence>
<name>A0ABQ0J7C0_9VIBR</name>
<protein>
    <submittedName>
        <fullName evidence="1">Uncharacterized protein</fullName>
    </submittedName>
</protein>
<evidence type="ECO:0000313" key="1">
    <source>
        <dbReference type="EMBL" id="GAL24662.1"/>
    </source>
</evidence>
<gene>
    <name evidence="1" type="ORF">JCM19239_7262</name>
</gene>
<keyword evidence="2" id="KW-1185">Reference proteome</keyword>
<reference evidence="2" key="1">
    <citation type="submission" date="2014-09" db="EMBL/GenBank/DDBJ databases">
        <title>Vibrio variabilis JCM 19239. (C206) whole genome shotgun sequence.</title>
        <authorList>
            <person name="Sawabe T."/>
            <person name="Meirelles P."/>
            <person name="Nakanishi M."/>
            <person name="Sayaka M."/>
            <person name="Hattori M."/>
            <person name="Ohkuma M."/>
        </authorList>
    </citation>
    <scope>NUCLEOTIDE SEQUENCE [LARGE SCALE GENOMIC DNA]</scope>
    <source>
        <strain evidence="2">JCM 19239</strain>
    </source>
</reference>
<dbReference type="EMBL" id="BBMS01000005">
    <property type="protein sequence ID" value="GAL24662.1"/>
    <property type="molecule type" value="Genomic_DNA"/>
</dbReference>
<comment type="caution">
    <text evidence="1">The sequence shown here is derived from an EMBL/GenBank/DDBJ whole genome shotgun (WGS) entry which is preliminary data.</text>
</comment>
<dbReference type="Proteomes" id="UP000029223">
    <property type="component" value="Unassembled WGS sequence"/>
</dbReference>
<reference evidence="2" key="2">
    <citation type="submission" date="2014-09" db="EMBL/GenBank/DDBJ databases">
        <authorList>
            <consortium name="NBRP consortium"/>
            <person name="Sawabe T."/>
            <person name="Meirelles P."/>
            <person name="Nakanishi M."/>
            <person name="Sayaka M."/>
            <person name="Hattori M."/>
            <person name="Ohkuma M."/>
        </authorList>
    </citation>
    <scope>NUCLEOTIDE SEQUENCE [LARGE SCALE GENOMIC DNA]</scope>
    <source>
        <strain evidence="2">JCM 19239</strain>
    </source>
</reference>